<dbReference type="GO" id="GO:0005912">
    <property type="term" value="C:adherens junction"/>
    <property type="evidence" value="ECO:0007669"/>
    <property type="project" value="TreeGrafter"/>
</dbReference>
<keyword evidence="12" id="KW-1185">Reference proteome</keyword>
<dbReference type="GO" id="GO:0030036">
    <property type="term" value="P:actin cytoskeleton organization"/>
    <property type="evidence" value="ECO:0007669"/>
    <property type="project" value="TreeGrafter"/>
</dbReference>
<keyword evidence="2" id="KW-0963">Cytoplasm</keyword>
<dbReference type="OrthoDB" id="15567at2759"/>
<feature type="non-terminal residue" evidence="11">
    <location>
        <position position="1"/>
    </location>
</feature>
<sequence>VECGKILTVDNFIERLGSPYCKEDYHRLFSPKCCVCTEPIKDKAINALGKMWHTYCFKCTACACPLEEKNFYEKNGMPYCEKDYMNLFHPKCTGCGLPIAEGRQITAMGKPWHPECFVCTICVKPLQPETFKEHAGKPYCEDDYHKLFSPKCGGCQQPITDKDEKVMVRGKPWHPGCNAAINEPVITVTPAVEPLLQKATRPKVETDIGRKSYPIDDLDSLLPLLDDFVKKSYPDCSGCKTPITDGNKITAMGKPWHPQCFTCDKCVRPL</sequence>
<feature type="non-terminal residue" evidence="11">
    <location>
        <position position="270"/>
    </location>
</feature>
<organism evidence="11">
    <name type="scientific">Oppiella nova</name>
    <dbReference type="NCBI Taxonomy" id="334625"/>
    <lineage>
        <taxon>Eukaryota</taxon>
        <taxon>Metazoa</taxon>
        <taxon>Ecdysozoa</taxon>
        <taxon>Arthropoda</taxon>
        <taxon>Chelicerata</taxon>
        <taxon>Arachnida</taxon>
        <taxon>Acari</taxon>
        <taxon>Acariformes</taxon>
        <taxon>Sarcoptiformes</taxon>
        <taxon>Oribatida</taxon>
        <taxon>Brachypylina</taxon>
        <taxon>Oppioidea</taxon>
        <taxon>Oppiidae</taxon>
        <taxon>Oppiella</taxon>
    </lineage>
</organism>
<dbReference type="PROSITE" id="PS50023">
    <property type="entry name" value="LIM_DOMAIN_2"/>
    <property type="match status" value="3"/>
</dbReference>
<evidence type="ECO:0000256" key="1">
    <source>
        <dbReference type="ARBA" id="ARBA00004282"/>
    </source>
</evidence>
<dbReference type="Proteomes" id="UP000728032">
    <property type="component" value="Unassembled WGS sequence"/>
</dbReference>
<dbReference type="GO" id="GO:0051371">
    <property type="term" value="F:muscle alpha-actinin binding"/>
    <property type="evidence" value="ECO:0007669"/>
    <property type="project" value="TreeGrafter"/>
</dbReference>
<evidence type="ECO:0000256" key="6">
    <source>
        <dbReference type="ARBA" id="ARBA00022949"/>
    </source>
</evidence>
<keyword evidence="6" id="KW-0965">Cell junction</keyword>
<keyword evidence="3 9" id="KW-0479">Metal-binding</keyword>
<protein>
    <recommendedName>
        <fullName evidence="10">LIM zinc-binding domain-containing protein</fullName>
    </recommendedName>
</protein>
<proteinExistence type="predicted"/>
<gene>
    <name evidence="11" type="ORF">ONB1V03_LOCUS19913</name>
</gene>
<keyword evidence="7 9" id="KW-0440">LIM domain</keyword>
<evidence type="ECO:0000256" key="9">
    <source>
        <dbReference type="PROSITE-ProRule" id="PRU00125"/>
    </source>
</evidence>
<dbReference type="AlphaFoldDB" id="A0A7R9QZE0"/>
<evidence type="ECO:0000256" key="7">
    <source>
        <dbReference type="ARBA" id="ARBA00023038"/>
    </source>
</evidence>
<dbReference type="PANTHER" id="PTHR24214:SF38">
    <property type="entry name" value="PDZ AND LIM DOMAIN PROTEIN ZASP-RELATED"/>
    <property type="match status" value="1"/>
</dbReference>
<evidence type="ECO:0000256" key="3">
    <source>
        <dbReference type="ARBA" id="ARBA00022723"/>
    </source>
</evidence>
<dbReference type="GO" id="GO:0046872">
    <property type="term" value="F:metal ion binding"/>
    <property type="evidence" value="ECO:0007669"/>
    <property type="project" value="UniProtKB-KW"/>
</dbReference>
<dbReference type="EMBL" id="OC946916">
    <property type="protein sequence ID" value="CAD7663353.1"/>
    <property type="molecule type" value="Genomic_DNA"/>
</dbReference>
<reference evidence="11" key="1">
    <citation type="submission" date="2020-11" db="EMBL/GenBank/DDBJ databases">
        <authorList>
            <person name="Tran Van P."/>
        </authorList>
    </citation>
    <scope>NUCLEOTIDE SEQUENCE</scope>
</reference>
<feature type="domain" description="LIM zinc-binding" evidence="10">
    <location>
        <begin position="90"/>
        <end position="150"/>
    </location>
</feature>
<feature type="domain" description="LIM zinc-binding" evidence="10">
    <location>
        <begin position="31"/>
        <end position="89"/>
    </location>
</feature>
<dbReference type="GO" id="GO:0061061">
    <property type="term" value="P:muscle structure development"/>
    <property type="evidence" value="ECO:0007669"/>
    <property type="project" value="TreeGrafter"/>
</dbReference>
<dbReference type="SMART" id="SM00132">
    <property type="entry name" value="LIM"/>
    <property type="match status" value="3"/>
</dbReference>
<evidence type="ECO:0000256" key="2">
    <source>
        <dbReference type="ARBA" id="ARBA00022490"/>
    </source>
</evidence>
<dbReference type="Gene3D" id="2.10.110.10">
    <property type="entry name" value="Cysteine Rich Protein"/>
    <property type="match status" value="5"/>
</dbReference>
<dbReference type="SUPFAM" id="SSF57716">
    <property type="entry name" value="Glucocorticoid receptor-like (DNA-binding domain)"/>
    <property type="match status" value="4"/>
</dbReference>
<evidence type="ECO:0000256" key="4">
    <source>
        <dbReference type="ARBA" id="ARBA00022737"/>
    </source>
</evidence>
<accession>A0A7R9QZE0</accession>
<dbReference type="GO" id="GO:0055120">
    <property type="term" value="C:striated muscle dense body"/>
    <property type="evidence" value="ECO:0007669"/>
    <property type="project" value="UniProtKB-ARBA"/>
</dbReference>
<dbReference type="GO" id="GO:0001725">
    <property type="term" value="C:stress fiber"/>
    <property type="evidence" value="ECO:0007669"/>
    <property type="project" value="TreeGrafter"/>
</dbReference>
<dbReference type="GO" id="GO:0031430">
    <property type="term" value="C:M band"/>
    <property type="evidence" value="ECO:0007669"/>
    <property type="project" value="UniProtKB-SubCell"/>
</dbReference>
<evidence type="ECO:0000313" key="12">
    <source>
        <dbReference type="Proteomes" id="UP000728032"/>
    </source>
</evidence>
<evidence type="ECO:0000259" key="10">
    <source>
        <dbReference type="PROSITE" id="PS50023"/>
    </source>
</evidence>
<dbReference type="GO" id="GO:0003779">
    <property type="term" value="F:actin binding"/>
    <property type="evidence" value="ECO:0007669"/>
    <property type="project" value="TreeGrafter"/>
</dbReference>
<evidence type="ECO:0000313" key="11">
    <source>
        <dbReference type="EMBL" id="CAD7663353.1"/>
    </source>
</evidence>
<dbReference type="FunFam" id="2.10.110.10:FF:000009">
    <property type="entry name" value="Paxillin isoform 1"/>
    <property type="match status" value="1"/>
</dbReference>
<evidence type="ECO:0000256" key="5">
    <source>
        <dbReference type="ARBA" id="ARBA00022833"/>
    </source>
</evidence>
<name>A0A7R9QZE0_9ACAR</name>
<feature type="domain" description="LIM zinc-binding" evidence="10">
    <location>
        <begin position="234"/>
        <end position="270"/>
    </location>
</feature>
<dbReference type="FunFam" id="2.10.110.10:FF:000008">
    <property type="entry name" value="Paxillin isoform 1"/>
    <property type="match status" value="1"/>
</dbReference>
<dbReference type="GO" id="GO:0031941">
    <property type="term" value="C:filamentous actin"/>
    <property type="evidence" value="ECO:0007669"/>
    <property type="project" value="TreeGrafter"/>
</dbReference>
<dbReference type="EMBL" id="CAJPVJ010032091">
    <property type="protein sequence ID" value="CAG2180490.1"/>
    <property type="molecule type" value="Genomic_DNA"/>
</dbReference>
<dbReference type="InterPro" id="IPR001781">
    <property type="entry name" value="Znf_LIM"/>
</dbReference>
<dbReference type="InterPro" id="IPR050604">
    <property type="entry name" value="PDZ-LIM_domain"/>
</dbReference>
<comment type="subcellular location">
    <subcellularLocation>
        <location evidence="1">Cell junction</location>
    </subcellularLocation>
    <subcellularLocation>
        <location evidence="8">Cytoplasm</location>
        <location evidence="8">Myofibril</location>
        <location evidence="8">Sarcomere</location>
        <location evidence="8">M line</location>
    </subcellularLocation>
</comment>
<keyword evidence="5 9" id="KW-0862">Zinc</keyword>
<dbReference type="PANTHER" id="PTHR24214">
    <property type="entry name" value="PDZ AND LIM DOMAIN PROTEIN ZASP"/>
    <property type="match status" value="1"/>
</dbReference>
<dbReference type="Pfam" id="PF00412">
    <property type="entry name" value="LIM"/>
    <property type="match status" value="3"/>
</dbReference>
<evidence type="ECO:0000256" key="8">
    <source>
        <dbReference type="ARBA" id="ARBA00037833"/>
    </source>
</evidence>
<keyword evidence="4" id="KW-0677">Repeat</keyword>
<dbReference type="PROSITE" id="PS00478">
    <property type="entry name" value="LIM_DOMAIN_1"/>
    <property type="match status" value="3"/>
</dbReference>